<sequence length="863" mass="96192">MALRELKGFCWSLRRWQACSPLGGMAFVCCPLLAASAVPGSGLSTEYPSWKGRARIGTGCWLRSWGCPCPAGSPTGMWQGESTIAGIAVPSHQILYNILGALIKERKIYHTGEGYFIVTPNTYFVANDAPEGNKRVLLEDSCCSLSSISCLVNAESCADPVKENIPTVSRYRSCHCFPDQNMLSDRRYRQLMNHEANGGAKKGRSELKPSVQTQVISASAENHSWDTTKSLTSVKEKLKCKKFGLGLFWRSTSKKEKQKKEFSTFSAQFPPKEWPVRDEDNLDNMPRDIEHEIIKRINPTLTVDNLIKHTKLMQKFEERKRSISKGISAEALTLRQKHLSKECVPKTQIRTAKHSRKTKSDREKQISRSNRKSPMPELTSPKQKLEENISLPTMTHQPLDVVEESHVIYKKQIQNPFQGLSWRHNVYAKGYRARANSQLKPRTQKQERGSQRPRFLDSSKAFEYEAEQPVAEMQADNARQSKLLRDNRSSLQVKQDSLSGSCSYPQSSTLRTDGNSKHFVESVISEDNIHRGTVKMSRGDIQKSPHSYTGDNGMCKEAAKHSLHLKDKHCRYKAAAVCELLDQTAKEFQNVSLSRCTTNVSRVEEFGVKHRQKTDKKNDLIFKYECASHPGSLKVESEGFTGKGYLPYQKACDNGSLLHLGDNSESNEPWHLVPSRASPGTRDWNKAVQEMGPSLTNSQVNICSTQYSTTVNKPESGHQGFNGCAGFAESLDGSKKHQNPDFTAESCLCSQVLLTVHRKEAESGLTDCVKASAVADFCSTNEADSLLDSPCETGEAVACRALGPQTKEMRNPPGKKGLVFKNAGTVLSGQNHTEGTENHSITGDSGIDSPRWTEKKMKLPAKF</sequence>
<feature type="region of interest" description="Disordered" evidence="1">
    <location>
        <begin position="342"/>
        <end position="390"/>
    </location>
</feature>
<dbReference type="GO" id="GO:0010628">
    <property type="term" value="P:positive regulation of gene expression"/>
    <property type="evidence" value="ECO:0007669"/>
    <property type="project" value="Ensembl"/>
</dbReference>
<accession>A0A493TM04</accession>
<dbReference type="GeneTree" id="ENSGT00520000055589"/>
<dbReference type="GO" id="GO:0010971">
    <property type="term" value="P:positive regulation of G2/M transition of mitotic cell cycle"/>
    <property type="evidence" value="ECO:0007669"/>
    <property type="project" value="Ensembl"/>
</dbReference>
<feature type="region of interest" description="Disordered" evidence="1">
    <location>
        <begin position="829"/>
        <end position="863"/>
    </location>
</feature>
<dbReference type="GO" id="GO:1901858">
    <property type="term" value="P:regulation of mitochondrial DNA metabolic process"/>
    <property type="evidence" value="ECO:0007669"/>
    <property type="project" value="Ensembl"/>
</dbReference>
<reference evidence="3" key="3">
    <citation type="submission" date="2025-09" db="UniProtKB">
        <authorList>
            <consortium name="Ensembl"/>
        </authorList>
    </citation>
    <scope>IDENTIFICATION</scope>
</reference>
<organism evidence="3 4">
    <name type="scientific">Anas platyrhynchos platyrhynchos</name>
    <name type="common">Northern mallard</name>
    <dbReference type="NCBI Taxonomy" id="8840"/>
    <lineage>
        <taxon>Eukaryota</taxon>
        <taxon>Metazoa</taxon>
        <taxon>Chordata</taxon>
        <taxon>Craniata</taxon>
        <taxon>Vertebrata</taxon>
        <taxon>Euteleostomi</taxon>
        <taxon>Archelosauria</taxon>
        <taxon>Archosauria</taxon>
        <taxon>Dinosauria</taxon>
        <taxon>Saurischia</taxon>
        <taxon>Theropoda</taxon>
        <taxon>Coelurosauria</taxon>
        <taxon>Aves</taxon>
        <taxon>Neognathae</taxon>
        <taxon>Galloanserae</taxon>
        <taxon>Anseriformes</taxon>
        <taxon>Anatidae</taxon>
        <taxon>Anatinae</taxon>
        <taxon>Anas</taxon>
    </lineage>
</organism>
<dbReference type="GO" id="GO:0005813">
    <property type="term" value="C:centrosome"/>
    <property type="evidence" value="ECO:0007669"/>
    <property type="project" value="Ensembl"/>
</dbReference>
<reference evidence="3 4" key="1">
    <citation type="submission" date="2017-10" db="EMBL/GenBank/DDBJ databases">
        <title>A new Pekin duck reference genome.</title>
        <authorList>
            <person name="Hou Z.-C."/>
            <person name="Zhou Z.-K."/>
            <person name="Zhu F."/>
            <person name="Hou S.-S."/>
        </authorList>
    </citation>
    <scope>NUCLEOTIDE SEQUENCE [LARGE SCALE GENOMIC DNA]</scope>
</reference>
<feature type="domain" description="Winged helix Storkhead-box1" evidence="2">
    <location>
        <begin position="84"/>
        <end position="120"/>
    </location>
</feature>
<dbReference type="OMA" id="PHTYFIT"/>
<feature type="compositionally biased region" description="Basic and acidic residues" evidence="1">
    <location>
        <begin position="444"/>
        <end position="456"/>
    </location>
</feature>
<dbReference type="GO" id="GO:0071500">
    <property type="term" value="P:cellular response to nitrosative stress"/>
    <property type="evidence" value="ECO:0007669"/>
    <property type="project" value="Ensembl"/>
</dbReference>
<dbReference type="Proteomes" id="UP000016666">
    <property type="component" value="Chromosome 6"/>
</dbReference>
<dbReference type="InterPro" id="IPR019391">
    <property type="entry name" value="Storkhead-box_WHD"/>
</dbReference>
<dbReference type="GO" id="GO:0010629">
    <property type="term" value="P:negative regulation of gene expression"/>
    <property type="evidence" value="ECO:0007669"/>
    <property type="project" value="Ensembl"/>
</dbReference>
<dbReference type="Pfam" id="PF10264">
    <property type="entry name" value="WHD_Storkhead"/>
    <property type="match status" value="1"/>
</dbReference>
<dbReference type="GO" id="GO:0005829">
    <property type="term" value="C:cytosol"/>
    <property type="evidence" value="ECO:0007669"/>
    <property type="project" value="Ensembl"/>
</dbReference>
<proteinExistence type="predicted"/>
<dbReference type="PANTHER" id="PTHR22437:SF1">
    <property type="entry name" value="STORKHEAD-BOX PROTEIN 1"/>
    <property type="match status" value="1"/>
</dbReference>
<reference evidence="3" key="2">
    <citation type="submission" date="2025-08" db="UniProtKB">
        <authorList>
            <consortium name="Ensembl"/>
        </authorList>
    </citation>
    <scope>IDENTIFICATION</scope>
</reference>
<feature type="region of interest" description="Disordered" evidence="1">
    <location>
        <begin position="433"/>
        <end position="456"/>
    </location>
</feature>
<evidence type="ECO:0000313" key="4">
    <source>
        <dbReference type="Proteomes" id="UP000016666"/>
    </source>
</evidence>
<feature type="compositionally biased region" description="Polar residues" evidence="1">
    <location>
        <begin position="489"/>
        <end position="513"/>
    </location>
</feature>
<dbReference type="GO" id="GO:0005654">
    <property type="term" value="C:nucleoplasm"/>
    <property type="evidence" value="ECO:0007669"/>
    <property type="project" value="Ensembl"/>
</dbReference>
<dbReference type="GO" id="GO:1900087">
    <property type="term" value="P:positive regulation of G1/S transition of mitotic cell cycle"/>
    <property type="evidence" value="ECO:0007669"/>
    <property type="project" value="Ensembl"/>
</dbReference>
<feature type="region of interest" description="Disordered" evidence="1">
    <location>
        <begin position="488"/>
        <end position="513"/>
    </location>
</feature>
<gene>
    <name evidence="3" type="primary">STOX1</name>
</gene>
<keyword evidence="4" id="KW-1185">Reference proteome</keyword>
<evidence type="ECO:0000259" key="2">
    <source>
        <dbReference type="Pfam" id="PF10264"/>
    </source>
</evidence>
<dbReference type="Ensembl" id="ENSAPLT00000018045.1">
    <property type="protein sequence ID" value="ENSAPLP00000026911.1"/>
    <property type="gene ID" value="ENSAPLG00000013865.2"/>
</dbReference>
<evidence type="ECO:0000256" key="1">
    <source>
        <dbReference type="SAM" id="MobiDB-lite"/>
    </source>
</evidence>
<dbReference type="GO" id="GO:0010821">
    <property type="term" value="P:regulation of mitochondrion organization"/>
    <property type="evidence" value="ECO:0007669"/>
    <property type="project" value="Ensembl"/>
</dbReference>
<name>A0A493TM04_ANAPP</name>
<dbReference type="GO" id="GO:1902882">
    <property type="term" value="P:regulation of response to oxidative stress"/>
    <property type="evidence" value="ECO:0007669"/>
    <property type="project" value="Ensembl"/>
</dbReference>
<dbReference type="PANTHER" id="PTHR22437">
    <property type="entry name" value="WINGED HELIX DOMAIN-CONTAINING PROTEIN"/>
    <property type="match status" value="1"/>
</dbReference>
<dbReference type="GO" id="GO:0006357">
    <property type="term" value="P:regulation of transcription by RNA polymerase II"/>
    <property type="evidence" value="ECO:0007669"/>
    <property type="project" value="Ensembl"/>
</dbReference>
<dbReference type="InterPro" id="IPR040126">
    <property type="entry name" value="STOX1/2"/>
</dbReference>
<dbReference type="GO" id="GO:0000977">
    <property type="term" value="F:RNA polymerase II transcription regulatory region sequence-specific DNA binding"/>
    <property type="evidence" value="ECO:0007669"/>
    <property type="project" value="Ensembl"/>
</dbReference>
<dbReference type="GO" id="GO:0001650">
    <property type="term" value="C:fibrillar center"/>
    <property type="evidence" value="ECO:0007669"/>
    <property type="project" value="Ensembl"/>
</dbReference>
<dbReference type="AlphaFoldDB" id="A0A493TM04"/>
<dbReference type="GO" id="GO:0051881">
    <property type="term" value="P:regulation of mitochondrial membrane potential"/>
    <property type="evidence" value="ECO:0007669"/>
    <property type="project" value="Ensembl"/>
</dbReference>
<feature type="compositionally biased region" description="Polar residues" evidence="1">
    <location>
        <begin position="829"/>
        <end position="843"/>
    </location>
</feature>
<dbReference type="STRING" id="8840.ENSAPLP00000026911"/>
<evidence type="ECO:0000313" key="3">
    <source>
        <dbReference type="Ensembl" id="ENSAPLP00000026911.1"/>
    </source>
</evidence>
<protein>
    <submittedName>
        <fullName evidence="3">Storkhead box 1</fullName>
    </submittedName>
</protein>